<feature type="region of interest" description="Disordered" evidence="1">
    <location>
        <begin position="1"/>
        <end position="23"/>
    </location>
</feature>
<proteinExistence type="predicted"/>
<dbReference type="Proteomes" id="UP000439903">
    <property type="component" value="Unassembled WGS sequence"/>
</dbReference>
<feature type="compositionally biased region" description="Polar residues" evidence="1">
    <location>
        <begin position="12"/>
        <end position="23"/>
    </location>
</feature>
<feature type="transmembrane region" description="Helical" evidence="2">
    <location>
        <begin position="181"/>
        <end position="203"/>
    </location>
</feature>
<accession>A0A8H3WVU3</accession>
<dbReference type="AlphaFoldDB" id="A0A8H3WVU3"/>
<evidence type="ECO:0000256" key="1">
    <source>
        <dbReference type="SAM" id="MobiDB-lite"/>
    </source>
</evidence>
<evidence type="ECO:0000256" key="2">
    <source>
        <dbReference type="SAM" id="Phobius"/>
    </source>
</evidence>
<dbReference type="EMBL" id="WTPW01002964">
    <property type="protein sequence ID" value="KAF0358521.1"/>
    <property type="molecule type" value="Genomic_DNA"/>
</dbReference>
<name>A0A8H3WVU3_GIGMA</name>
<feature type="compositionally biased region" description="Basic residues" evidence="1">
    <location>
        <begin position="1"/>
        <end position="11"/>
    </location>
</feature>
<dbReference type="OrthoDB" id="10406712at2759"/>
<gene>
    <name evidence="3" type="ORF">F8M41_014435</name>
</gene>
<evidence type="ECO:0000313" key="4">
    <source>
        <dbReference type="Proteomes" id="UP000439903"/>
    </source>
</evidence>
<evidence type="ECO:0000313" key="3">
    <source>
        <dbReference type="EMBL" id="KAF0358521.1"/>
    </source>
</evidence>
<keyword evidence="4" id="KW-1185">Reference proteome</keyword>
<keyword evidence="2" id="KW-0812">Transmembrane</keyword>
<sequence>MKKDRKLKKRLPSSNGIPDTTSFDIEDDNNVQISDTLSISDIHTNIPTETNISASVDLSIEDNNNGISADIQTTVDSDAEIFTETNVTPDNNSDIGMITPSSISFPTLTDTPFIAQVDSTNSAYQASQIPETYIDSISPTSTSNIRMLRFQSIFVTSTKSIDFPTETKHHIRPLDVNSSHYIFTISGIVITILTTFTLLFVIIKKTIFIKKIC</sequence>
<keyword evidence="2" id="KW-0472">Membrane</keyword>
<reference evidence="3 4" key="1">
    <citation type="journal article" date="2019" name="Environ. Microbiol.">
        <title>At the nexus of three kingdoms: the genome of the mycorrhizal fungus Gigaspora margarita provides insights into plant, endobacterial and fungal interactions.</title>
        <authorList>
            <person name="Venice F."/>
            <person name="Ghignone S."/>
            <person name="Salvioli di Fossalunga A."/>
            <person name="Amselem J."/>
            <person name="Novero M."/>
            <person name="Xianan X."/>
            <person name="Sedzielewska Toro K."/>
            <person name="Morin E."/>
            <person name="Lipzen A."/>
            <person name="Grigoriev I.V."/>
            <person name="Henrissat B."/>
            <person name="Martin F.M."/>
            <person name="Bonfante P."/>
        </authorList>
    </citation>
    <scope>NUCLEOTIDE SEQUENCE [LARGE SCALE GENOMIC DNA]</scope>
    <source>
        <strain evidence="3 4">BEG34</strain>
    </source>
</reference>
<comment type="caution">
    <text evidence="3">The sequence shown here is derived from an EMBL/GenBank/DDBJ whole genome shotgun (WGS) entry which is preliminary data.</text>
</comment>
<keyword evidence="2" id="KW-1133">Transmembrane helix</keyword>
<protein>
    <submittedName>
        <fullName evidence="3">Uncharacterized protein</fullName>
    </submittedName>
</protein>
<organism evidence="3 4">
    <name type="scientific">Gigaspora margarita</name>
    <dbReference type="NCBI Taxonomy" id="4874"/>
    <lineage>
        <taxon>Eukaryota</taxon>
        <taxon>Fungi</taxon>
        <taxon>Fungi incertae sedis</taxon>
        <taxon>Mucoromycota</taxon>
        <taxon>Glomeromycotina</taxon>
        <taxon>Glomeromycetes</taxon>
        <taxon>Diversisporales</taxon>
        <taxon>Gigasporaceae</taxon>
        <taxon>Gigaspora</taxon>
    </lineage>
</organism>